<name>A0A1H8TI48_9ACTN</name>
<dbReference type="OrthoDB" id="5290932at2"/>
<sequence>MATYTNSALDADRSTTAPSGPLLRRLHGAAAVRIAFGLVWAVDASFKWLPGFIHGKTLDDEMGAAKTVHTPVLHQWISLWHSVADSHPGAFAVGTAVVETCIAVGLIFGLLGNLVFVGSAVYALGVWSAAEAFGLPWTESGITDTGVMAGYVFAPLALLYAYAGTTWSLDARLMPLLGKAAWLSSPSPEEIAAHLR</sequence>
<gene>
    <name evidence="2" type="ORF">SAMN05216267_10544</name>
</gene>
<dbReference type="RefSeq" id="WP_069462453.1">
    <property type="nucleotide sequence ID" value="NZ_FODD01000054.1"/>
</dbReference>
<organism evidence="2 3">
    <name type="scientific">Actinacidiphila rubida</name>
    <dbReference type="NCBI Taxonomy" id="310780"/>
    <lineage>
        <taxon>Bacteria</taxon>
        <taxon>Bacillati</taxon>
        <taxon>Actinomycetota</taxon>
        <taxon>Actinomycetes</taxon>
        <taxon>Kitasatosporales</taxon>
        <taxon>Streptomycetaceae</taxon>
        <taxon>Actinacidiphila</taxon>
    </lineage>
</organism>
<feature type="transmembrane region" description="Helical" evidence="1">
    <location>
        <begin position="147"/>
        <end position="169"/>
    </location>
</feature>
<keyword evidence="1" id="KW-0472">Membrane</keyword>
<keyword evidence="1" id="KW-1133">Transmembrane helix</keyword>
<evidence type="ECO:0000313" key="2">
    <source>
        <dbReference type="EMBL" id="SEO90602.1"/>
    </source>
</evidence>
<accession>A0A1H8TI48</accession>
<dbReference type="STRING" id="310780.SAMN05216267_10544"/>
<evidence type="ECO:0000256" key="1">
    <source>
        <dbReference type="SAM" id="Phobius"/>
    </source>
</evidence>
<reference evidence="2 3" key="1">
    <citation type="submission" date="2016-10" db="EMBL/GenBank/DDBJ databases">
        <authorList>
            <person name="de Groot N.N."/>
        </authorList>
    </citation>
    <scope>NUCLEOTIDE SEQUENCE [LARGE SCALE GENOMIC DNA]</scope>
    <source>
        <strain evidence="2 3">CGMCC 4.2026</strain>
    </source>
</reference>
<keyword evidence="1" id="KW-0812">Transmembrane</keyword>
<evidence type="ECO:0000313" key="3">
    <source>
        <dbReference type="Proteomes" id="UP000181951"/>
    </source>
</evidence>
<protein>
    <submittedName>
        <fullName evidence="2">Nitrite reductase (NO-forming)</fullName>
    </submittedName>
</protein>
<feature type="transmembrane region" description="Helical" evidence="1">
    <location>
        <begin position="101"/>
        <end position="127"/>
    </location>
</feature>
<dbReference type="EMBL" id="FODD01000054">
    <property type="protein sequence ID" value="SEO90602.1"/>
    <property type="molecule type" value="Genomic_DNA"/>
</dbReference>
<dbReference type="AlphaFoldDB" id="A0A1H8TI48"/>
<proteinExistence type="predicted"/>
<keyword evidence="3" id="KW-1185">Reference proteome</keyword>
<dbReference type="Proteomes" id="UP000181951">
    <property type="component" value="Unassembled WGS sequence"/>
</dbReference>